<dbReference type="InterPro" id="IPR051702">
    <property type="entry name" value="SH3_domain_YSC84-like"/>
</dbReference>
<sequence>MNPPRPFHTGYWADEKCPPSDTMEGMIYNANEALDASLESTSSGSLSVPSEIVQKCLYVVIFKTTEAGLILSKRLGHGVIVANLANNPSTVSNWSPPCAVSFDATGVGLTVGASVSYLLFFIMDAGALADLLDGHGARIDLSLTVGPTEKEAIFNRRVQTVSSQPTYVYAYSKGFFPSVDIRTSRLDSLLSESQRFYGLEKTLGQILLGDKEVVIPENCGVSELFEKLDMLRNKP</sequence>
<proteinExistence type="predicted"/>
<dbReference type="PANTHER" id="PTHR15629">
    <property type="entry name" value="SH3YL1 PROTEIN"/>
    <property type="match status" value="1"/>
</dbReference>
<reference evidence="2" key="1">
    <citation type="submission" date="2021-01" db="EMBL/GenBank/DDBJ databases">
        <authorList>
            <person name="Corre E."/>
            <person name="Pelletier E."/>
            <person name="Niang G."/>
            <person name="Scheremetjew M."/>
            <person name="Finn R."/>
            <person name="Kale V."/>
            <person name="Holt S."/>
            <person name="Cochrane G."/>
            <person name="Meng A."/>
            <person name="Brown T."/>
            <person name="Cohen L."/>
        </authorList>
    </citation>
    <scope>NUCLEOTIDE SEQUENCE</scope>
    <source>
        <strain evidence="2">Pop2</strain>
    </source>
</reference>
<dbReference type="EMBL" id="HBGN01014745">
    <property type="protein sequence ID" value="CAD9326944.1"/>
    <property type="molecule type" value="Transcribed_RNA"/>
</dbReference>
<gene>
    <name evidence="2" type="ORF">DBRI1063_LOCUS9423</name>
</gene>
<protein>
    <recommendedName>
        <fullName evidence="1">Ysc84 actin-binding domain-containing protein</fullName>
    </recommendedName>
</protein>
<feature type="domain" description="Ysc84 actin-binding" evidence="1">
    <location>
        <begin position="105"/>
        <end position="229"/>
    </location>
</feature>
<dbReference type="InterPro" id="IPR007461">
    <property type="entry name" value="Ysc84_actin-binding"/>
</dbReference>
<evidence type="ECO:0000313" key="2">
    <source>
        <dbReference type="EMBL" id="CAD9326944.1"/>
    </source>
</evidence>
<evidence type="ECO:0000259" key="1">
    <source>
        <dbReference type="Pfam" id="PF04366"/>
    </source>
</evidence>
<organism evidence="2">
    <name type="scientific">Ditylum brightwellii</name>
    <dbReference type="NCBI Taxonomy" id="49249"/>
    <lineage>
        <taxon>Eukaryota</taxon>
        <taxon>Sar</taxon>
        <taxon>Stramenopiles</taxon>
        <taxon>Ochrophyta</taxon>
        <taxon>Bacillariophyta</taxon>
        <taxon>Mediophyceae</taxon>
        <taxon>Lithodesmiophycidae</taxon>
        <taxon>Lithodesmiales</taxon>
        <taxon>Lithodesmiaceae</taxon>
        <taxon>Ditylum</taxon>
    </lineage>
</organism>
<name>A0A7S2EBJ6_9STRA</name>
<dbReference type="Pfam" id="PF04366">
    <property type="entry name" value="Ysc84"/>
    <property type="match status" value="1"/>
</dbReference>
<dbReference type="GO" id="GO:0035091">
    <property type="term" value="F:phosphatidylinositol binding"/>
    <property type="evidence" value="ECO:0007669"/>
    <property type="project" value="TreeGrafter"/>
</dbReference>
<dbReference type="AlphaFoldDB" id="A0A7S2EBJ6"/>
<dbReference type="PANTHER" id="PTHR15629:SF2">
    <property type="entry name" value="SH3 DOMAIN-CONTAINING YSC84-LIKE PROTEIN 1"/>
    <property type="match status" value="1"/>
</dbReference>
<accession>A0A7S2EBJ6</accession>
<dbReference type="CDD" id="cd11524">
    <property type="entry name" value="SYLF"/>
    <property type="match status" value="1"/>
</dbReference>